<gene>
    <name evidence="1" type="ORF">AK812_SmicGene33549</name>
</gene>
<organism evidence="1 2">
    <name type="scientific">Symbiodinium microadriaticum</name>
    <name type="common">Dinoflagellate</name>
    <name type="synonym">Zooxanthella microadriatica</name>
    <dbReference type="NCBI Taxonomy" id="2951"/>
    <lineage>
        <taxon>Eukaryota</taxon>
        <taxon>Sar</taxon>
        <taxon>Alveolata</taxon>
        <taxon>Dinophyceae</taxon>
        <taxon>Suessiales</taxon>
        <taxon>Symbiodiniaceae</taxon>
        <taxon>Symbiodinium</taxon>
    </lineage>
</organism>
<sequence>MEQSGKTESEIMRTLNEVFRNGGGAELLGEGDDGLQFFMKNFIDSVLMLTINAFGERWCKNYDEFGFNIVSQLKQGKRPTRVSAVLEGAKAAAAAAGIATEQIDFVEMIGGSEPDVLVLNVDL</sequence>
<comment type="caution">
    <text evidence="1">The sequence shown here is derived from an EMBL/GenBank/DDBJ whole genome shotgun (WGS) entry which is preliminary data.</text>
</comment>
<evidence type="ECO:0000313" key="1">
    <source>
        <dbReference type="EMBL" id="OLP85457.1"/>
    </source>
</evidence>
<dbReference type="AlphaFoldDB" id="A0A1Q9CRE3"/>
<reference evidence="1 2" key="1">
    <citation type="submission" date="2016-02" db="EMBL/GenBank/DDBJ databases">
        <title>Genome analysis of coral dinoflagellate symbionts highlights evolutionary adaptations to a symbiotic lifestyle.</title>
        <authorList>
            <person name="Aranda M."/>
            <person name="Li Y."/>
            <person name="Liew Y.J."/>
            <person name="Baumgarten S."/>
            <person name="Simakov O."/>
            <person name="Wilson M."/>
            <person name="Piel J."/>
            <person name="Ashoor H."/>
            <person name="Bougouffa S."/>
            <person name="Bajic V.B."/>
            <person name="Ryu T."/>
            <person name="Ravasi T."/>
            <person name="Bayer T."/>
            <person name="Micklem G."/>
            <person name="Kim H."/>
            <person name="Bhak J."/>
            <person name="Lajeunesse T.C."/>
            <person name="Voolstra C.R."/>
        </authorList>
    </citation>
    <scope>NUCLEOTIDE SEQUENCE [LARGE SCALE GENOMIC DNA]</scope>
    <source>
        <strain evidence="1 2">CCMP2467</strain>
    </source>
</reference>
<proteinExistence type="predicted"/>
<dbReference type="EMBL" id="LSRX01000976">
    <property type="protein sequence ID" value="OLP85457.1"/>
    <property type="molecule type" value="Genomic_DNA"/>
</dbReference>
<evidence type="ECO:0000313" key="2">
    <source>
        <dbReference type="Proteomes" id="UP000186817"/>
    </source>
</evidence>
<accession>A0A1Q9CRE3</accession>
<name>A0A1Q9CRE3_SYMMI</name>
<dbReference type="Proteomes" id="UP000186817">
    <property type="component" value="Unassembled WGS sequence"/>
</dbReference>
<protein>
    <submittedName>
        <fullName evidence="1">Uncharacterized protein</fullName>
    </submittedName>
</protein>
<keyword evidence="2" id="KW-1185">Reference proteome</keyword>